<protein>
    <submittedName>
        <fullName evidence="1">CsfB</fullName>
    </submittedName>
</protein>
<evidence type="ECO:0000313" key="1">
    <source>
        <dbReference type="EMBL" id="KGX90107.1"/>
    </source>
</evidence>
<dbReference type="EMBL" id="AVPE01000017">
    <property type="protein sequence ID" value="KGX90107.1"/>
    <property type="molecule type" value="Genomic_DNA"/>
</dbReference>
<proteinExistence type="predicted"/>
<dbReference type="eggNOG" id="ENOG5030CEG">
    <property type="taxonomic scope" value="Bacteria"/>
</dbReference>
<accession>A0A0A5I2N1</accession>
<reference evidence="1 2" key="1">
    <citation type="submission" date="2013-08" db="EMBL/GenBank/DDBJ databases">
        <authorList>
            <person name="Huang J."/>
            <person name="Wang G."/>
        </authorList>
    </citation>
    <scope>NUCLEOTIDE SEQUENCE [LARGE SCALE GENOMIC DNA]</scope>
    <source>
        <strain evidence="1 2">JSM 076056</strain>
    </source>
</reference>
<dbReference type="InterPro" id="IPR019700">
    <property type="entry name" value="Sigma-G_inhibitor_Gin"/>
</dbReference>
<gene>
    <name evidence="1" type="ORF">N781_08660</name>
</gene>
<name>A0A0A5I2N1_9BACI</name>
<evidence type="ECO:0000313" key="2">
    <source>
        <dbReference type="Proteomes" id="UP000030528"/>
    </source>
</evidence>
<dbReference type="STRING" id="1385510.GCA_000425205_03453"/>
<dbReference type="AlphaFoldDB" id="A0A0A5I2N1"/>
<dbReference type="Proteomes" id="UP000030528">
    <property type="component" value="Unassembled WGS sequence"/>
</dbReference>
<dbReference type="Pfam" id="PF10764">
    <property type="entry name" value="Gin"/>
    <property type="match status" value="1"/>
</dbReference>
<comment type="caution">
    <text evidence="1">The sequence shown here is derived from an EMBL/GenBank/DDBJ whole genome shotgun (WGS) entry which is preliminary data.</text>
</comment>
<sequence length="63" mass="7610">MNQAEQENHCVICERKKDDGYKLTHVFLCRECEQEMIHTDPNDPKYTYFLKKLRVLKQATQYS</sequence>
<keyword evidence="2" id="KW-1185">Reference proteome</keyword>
<dbReference type="RefSeq" id="WP_026801640.1">
    <property type="nucleotide sequence ID" value="NZ_AULI01000021.1"/>
</dbReference>
<organism evidence="1 2">
    <name type="scientific">Pontibacillus halophilus JSM 076056 = DSM 19796</name>
    <dbReference type="NCBI Taxonomy" id="1385510"/>
    <lineage>
        <taxon>Bacteria</taxon>
        <taxon>Bacillati</taxon>
        <taxon>Bacillota</taxon>
        <taxon>Bacilli</taxon>
        <taxon>Bacillales</taxon>
        <taxon>Bacillaceae</taxon>
        <taxon>Pontibacillus</taxon>
    </lineage>
</organism>